<reference evidence="2" key="1">
    <citation type="journal article" date="2017" name="Genome Biol.">
        <title>Comparative genomics reveals high biological diversity and specific adaptations in the industrially and medically important fungal genus Aspergillus.</title>
        <authorList>
            <person name="de Vries R.P."/>
            <person name="Riley R."/>
            <person name="Wiebenga A."/>
            <person name="Aguilar-Osorio G."/>
            <person name="Amillis S."/>
            <person name="Uchima C.A."/>
            <person name="Anderluh G."/>
            <person name="Asadollahi M."/>
            <person name="Askin M."/>
            <person name="Barry K."/>
            <person name="Battaglia E."/>
            <person name="Bayram O."/>
            <person name="Benocci T."/>
            <person name="Braus-Stromeyer S.A."/>
            <person name="Caldana C."/>
            <person name="Canovas D."/>
            <person name="Cerqueira G.C."/>
            <person name="Chen F."/>
            <person name="Chen W."/>
            <person name="Choi C."/>
            <person name="Clum A."/>
            <person name="Dos Santos R.A."/>
            <person name="Damasio A.R."/>
            <person name="Diallinas G."/>
            <person name="Emri T."/>
            <person name="Fekete E."/>
            <person name="Flipphi M."/>
            <person name="Freyberg S."/>
            <person name="Gallo A."/>
            <person name="Gournas C."/>
            <person name="Habgood R."/>
            <person name="Hainaut M."/>
            <person name="Harispe M.L."/>
            <person name="Henrissat B."/>
            <person name="Hilden K.S."/>
            <person name="Hope R."/>
            <person name="Hossain A."/>
            <person name="Karabika E."/>
            <person name="Karaffa L."/>
            <person name="Karanyi Z."/>
            <person name="Krasevec N."/>
            <person name="Kuo A."/>
            <person name="Kusch H."/>
            <person name="LaButti K."/>
            <person name="Lagendijk E.L."/>
            <person name="Lapidus A."/>
            <person name="Levasseur A."/>
            <person name="Lindquist E."/>
            <person name="Lipzen A."/>
            <person name="Logrieco A.F."/>
            <person name="MacCabe A."/>
            <person name="Maekelae M.R."/>
            <person name="Malavazi I."/>
            <person name="Melin P."/>
            <person name="Meyer V."/>
            <person name="Mielnichuk N."/>
            <person name="Miskei M."/>
            <person name="Molnar A.P."/>
            <person name="Mule G."/>
            <person name="Ngan C.Y."/>
            <person name="Orejas M."/>
            <person name="Orosz E."/>
            <person name="Ouedraogo J.P."/>
            <person name="Overkamp K.M."/>
            <person name="Park H.-S."/>
            <person name="Perrone G."/>
            <person name="Piumi F."/>
            <person name="Punt P.J."/>
            <person name="Ram A.F."/>
            <person name="Ramon A."/>
            <person name="Rauscher S."/>
            <person name="Record E."/>
            <person name="Riano-Pachon D.M."/>
            <person name="Robert V."/>
            <person name="Roehrig J."/>
            <person name="Ruller R."/>
            <person name="Salamov A."/>
            <person name="Salih N.S."/>
            <person name="Samson R.A."/>
            <person name="Sandor E."/>
            <person name="Sanguinetti M."/>
            <person name="Schuetze T."/>
            <person name="Sepcic K."/>
            <person name="Shelest E."/>
            <person name="Sherlock G."/>
            <person name="Sophianopoulou V."/>
            <person name="Squina F.M."/>
            <person name="Sun H."/>
            <person name="Susca A."/>
            <person name="Todd R.B."/>
            <person name="Tsang A."/>
            <person name="Unkles S.E."/>
            <person name="van de Wiele N."/>
            <person name="van Rossen-Uffink D."/>
            <person name="Oliveira J.V."/>
            <person name="Vesth T.C."/>
            <person name="Visser J."/>
            <person name="Yu J.-H."/>
            <person name="Zhou M."/>
            <person name="Andersen M.R."/>
            <person name="Archer D.B."/>
            <person name="Baker S.E."/>
            <person name="Benoit I."/>
            <person name="Brakhage A.A."/>
            <person name="Braus G.H."/>
            <person name="Fischer R."/>
            <person name="Frisvad J.C."/>
            <person name="Goldman G.H."/>
            <person name="Houbraken J."/>
            <person name="Oakley B."/>
            <person name="Pocsi I."/>
            <person name="Scazzocchio C."/>
            <person name="Seiboth B."/>
            <person name="vanKuyk P.A."/>
            <person name="Wortman J."/>
            <person name="Dyer P.S."/>
            <person name="Grigoriev I.V."/>
        </authorList>
    </citation>
    <scope>NUCLEOTIDE SEQUENCE [LARGE SCALE GENOMIC DNA]</scope>
    <source>
        <strain evidence="2">CBS 101740 / IMI 381727 / IBT 21946</strain>
    </source>
</reference>
<gene>
    <name evidence="1" type="ORF">ASPBRDRAFT_530125</name>
</gene>
<sequence>MTCLLFPLSVKRICLGAQLILCFYLQLSPSALLGRSPIYRSRETACFIPASLGTHPEIRTPRRTKPLRNIEMICLSWGRRPGGAMIVPQTRLYPTLRGVSFPITTASVQSSPFPRPHFFPEASPHASVGIKLAWMKLGIIPVDYSILLANYPCHLPMDGLQISMYDPQPGESGMKGYTWASPVYFETSTSDKFI</sequence>
<dbReference type="GeneID" id="93579479"/>
<name>A0A1L9UQX9_ASPBC</name>
<proteinExistence type="predicted"/>
<evidence type="ECO:0000313" key="2">
    <source>
        <dbReference type="Proteomes" id="UP000184499"/>
    </source>
</evidence>
<dbReference type="EMBL" id="KV878682">
    <property type="protein sequence ID" value="OJJ74087.1"/>
    <property type="molecule type" value="Genomic_DNA"/>
</dbReference>
<evidence type="ECO:0000313" key="1">
    <source>
        <dbReference type="EMBL" id="OJJ74087.1"/>
    </source>
</evidence>
<protein>
    <submittedName>
        <fullName evidence="1">Uncharacterized protein</fullName>
    </submittedName>
</protein>
<dbReference type="Proteomes" id="UP000184499">
    <property type="component" value="Unassembled WGS sequence"/>
</dbReference>
<keyword evidence="2" id="KW-1185">Reference proteome</keyword>
<accession>A0A1L9UQX9</accession>
<organism evidence="1 2">
    <name type="scientific">Aspergillus brasiliensis (strain CBS 101740 / IMI 381727 / IBT 21946)</name>
    <dbReference type="NCBI Taxonomy" id="767769"/>
    <lineage>
        <taxon>Eukaryota</taxon>
        <taxon>Fungi</taxon>
        <taxon>Dikarya</taxon>
        <taxon>Ascomycota</taxon>
        <taxon>Pezizomycotina</taxon>
        <taxon>Eurotiomycetes</taxon>
        <taxon>Eurotiomycetidae</taxon>
        <taxon>Eurotiales</taxon>
        <taxon>Aspergillaceae</taxon>
        <taxon>Aspergillus</taxon>
        <taxon>Aspergillus subgen. Circumdati</taxon>
    </lineage>
</organism>
<dbReference type="RefSeq" id="XP_067481335.1">
    <property type="nucleotide sequence ID" value="XM_067626991.1"/>
</dbReference>
<dbReference type="AlphaFoldDB" id="A0A1L9UQX9"/>
<dbReference type="VEuPathDB" id="FungiDB:ASPBRDRAFT_530125"/>